<dbReference type="EMBL" id="JACEFB010000002">
    <property type="protein sequence ID" value="MBA2225409.1"/>
    <property type="molecule type" value="Genomic_DNA"/>
</dbReference>
<dbReference type="AlphaFoldDB" id="A0A7V8VCB8"/>
<dbReference type="GO" id="GO:0061024">
    <property type="term" value="P:membrane organization"/>
    <property type="evidence" value="ECO:0007669"/>
    <property type="project" value="InterPro"/>
</dbReference>
<proteinExistence type="predicted"/>
<reference evidence="2 3" key="1">
    <citation type="submission" date="2020-07" db="EMBL/GenBank/DDBJ databases">
        <title>Thermogemmata thermophila gen. nov., sp. nov., a novel moderate thermophilic planctomycete from a Kamchatka hot spring.</title>
        <authorList>
            <person name="Elcheninov A.G."/>
            <person name="Podosokorskaya O.A."/>
            <person name="Kovaleva O.L."/>
            <person name="Novikov A."/>
            <person name="Bonch-Osmolovskaya E.A."/>
            <person name="Toshchakov S.V."/>
            <person name="Kublanov I.V."/>
        </authorList>
    </citation>
    <scope>NUCLEOTIDE SEQUENCE [LARGE SCALE GENOMIC DNA]</scope>
    <source>
        <strain evidence="2 3">2918</strain>
    </source>
</reference>
<evidence type="ECO:0000313" key="3">
    <source>
        <dbReference type="Proteomes" id="UP000542342"/>
    </source>
</evidence>
<sequence length="920" mass="103439">MTADGAAVEPDRRKCWKGAIGLLLWAAVPGILQAQELPSSEESSAPASRARPPEEVWVVPPPVVPKRVAFQPQRLQEPSPSLPPGRALPVPANKPRRFLFTRRYGTPNTISREVLPDKSERWIFLGGVIINATTDDGEQIELATDEGVVWVRGGPMEELPGGFRTPGDGRSEVEVYLRGNVVVRTKSARGPLQTLRAQEVYYDVERQRAIALEGTLDFQPAPAPDPVHVSGAEVRRLDAENWEILRGSINASKLPSDPGFRIDAPRVTYEERFAQLRNLFGLPYRDLRTGEPVFGREQLVTAYGAVPRLLGLPVAYYPRIRADATDPLGPFVGFSFGQNRIFGTQFYTTWDVFDLLALRPPPGQKWRLHLDYLSKRGPALGSEYFYNIPAEVPGLSATTGRALFYGVWDDGVDILGGNRGPEPVPPFFRHRLLWRHQQELIEGLYFQGQLAHLSDKNFFEQYYKIEFDTDVNQETFAYLTYNRGKWWAAGLVEPRLDRPWNPETQWLPRLDGALIGQTFLNDWFVYSTRVHAGYARARPAQQPPFSLLPTDVAINAGRVGWQEELSLPLALGPVKLAPYGMLDLTGYSDDLHGDAVGRVWGGGGTRLSLPMSRLYENVSSDLFNIRGLYHKAVWGANYFYARSNVPFTQLPLLDRLNDDATDQSWRTMTPLQPAYLAGSDGVLLASAPLPTSPYNPQRYLIRRQVLNRLDTLDDLHVLQLDLRQRWQTKRGFPGQEHTVDVAILSTSVSYFPQADRDNFGKPFAFLEYDFLWNIGDRTAFTATGWFEPYDNGSRYYTFGTYFNRPDRTTFYIGYRQIDPINSRAVIASVGYVLSRRYYFTASSSYDFGLNQALTNAITLTRTGTDMTVSIGFTYNSLVNNFGFQFLIVPNVLAALSGQGRFAGVPLGMVNPVTQGMQRGR</sequence>
<dbReference type="GO" id="GO:0019867">
    <property type="term" value="C:outer membrane"/>
    <property type="evidence" value="ECO:0007669"/>
    <property type="project" value="InterPro"/>
</dbReference>
<keyword evidence="3" id="KW-1185">Reference proteome</keyword>
<protein>
    <submittedName>
        <fullName evidence="2">LPS assembly protein LptD</fullName>
    </submittedName>
</protein>
<feature type="domain" description="LptD C-terminal" evidence="1">
    <location>
        <begin position="429"/>
        <end position="578"/>
    </location>
</feature>
<accession>A0A7V8VCB8</accession>
<dbReference type="Pfam" id="PF04453">
    <property type="entry name" value="LptD"/>
    <property type="match status" value="1"/>
</dbReference>
<dbReference type="RefSeq" id="WP_194536836.1">
    <property type="nucleotide sequence ID" value="NZ_JACEFB010000002.1"/>
</dbReference>
<comment type="caution">
    <text evidence="2">The sequence shown here is derived from an EMBL/GenBank/DDBJ whole genome shotgun (WGS) entry which is preliminary data.</text>
</comment>
<evidence type="ECO:0000259" key="1">
    <source>
        <dbReference type="Pfam" id="PF04453"/>
    </source>
</evidence>
<name>A0A7V8VCB8_9BACT</name>
<evidence type="ECO:0000313" key="2">
    <source>
        <dbReference type="EMBL" id="MBA2225409.1"/>
    </source>
</evidence>
<organism evidence="2 3">
    <name type="scientific">Thermogemmata fonticola</name>
    <dbReference type="NCBI Taxonomy" id="2755323"/>
    <lineage>
        <taxon>Bacteria</taxon>
        <taxon>Pseudomonadati</taxon>
        <taxon>Planctomycetota</taxon>
        <taxon>Planctomycetia</taxon>
        <taxon>Gemmatales</taxon>
        <taxon>Gemmataceae</taxon>
        <taxon>Thermogemmata</taxon>
    </lineage>
</organism>
<gene>
    <name evidence="2" type="primary">lptD</name>
    <name evidence="2" type="ORF">H0921_04435</name>
</gene>
<dbReference type="InterPro" id="IPR007543">
    <property type="entry name" value="LptD_C"/>
</dbReference>
<dbReference type="Proteomes" id="UP000542342">
    <property type="component" value="Unassembled WGS sequence"/>
</dbReference>